<evidence type="ECO:0000256" key="2">
    <source>
        <dbReference type="ARBA" id="ARBA00022737"/>
    </source>
</evidence>
<evidence type="ECO:0000259" key="4">
    <source>
        <dbReference type="SMART" id="SM00237"/>
    </source>
</evidence>
<keyword evidence="6" id="KW-1185">Reference proteome</keyword>
<keyword evidence="3" id="KW-0106">Calcium</keyword>
<keyword evidence="2" id="KW-0677">Repeat</keyword>
<dbReference type="Proteomes" id="UP000821853">
    <property type="component" value="Unassembled WGS sequence"/>
</dbReference>
<dbReference type="OMA" id="RCAITIT"/>
<dbReference type="Gene3D" id="2.60.40.2030">
    <property type="match status" value="1"/>
</dbReference>
<dbReference type="GO" id="GO:0010855">
    <property type="term" value="F:adenylate cyclase inhibitor activity"/>
    <property type="evidence" value="ECO:0007669"/>
    <property type="project" value="TreeGrafter"/>
</dbReference>
<dbReference type="PANTHER" id="PTHR46682">
    <property type="entry name" value="ADHESION G-PROTEIN COUPLED RECEPTOR V1"/>
    <property type="match status" value="1"/>
</dbReference>
<name>A0A9J6FUI1_HAELO</name>
<accession>A0A9J6FUI1</accession>
<protein>
    <recommendedName>
        <fullName evidence="4">Calx-beta domain-containing protein</fullName>
    </recommendedName>
</protein>
<sequence>MLYRRRAEPGIFEFRRRGLLVKESVGMAQVAVIRTKGADGMAYVHWRTRSQTAKEGEDFVGGEGKLVFEHGETLKNIDIPIIDDFVSEKDEHFEIELFDASPGSGLGHSHQDHHYHHQ</sequence>
<comment type="caution">
    <text evidence="5">The sequence shown here is derived from an EMBL/GenBank/DDBJ whole genome shotgun (WGS) entry which is preliminary data.</text>
</comment>
<dbReference type="GO" id="GO:0016020">
    <property type="term" value="C:membrane"/>
    <property type="evidence" value="ECO:0007669"/>
    <property type="project" value="InterPro"/>
</dbReference>
<dbReference type="InterPro" id="IPR003644">
    <property type="entry name" value="Calx_beta"/>
</dbReference>
<feature type="domain" description="Calx-beta" evidence="4">
    <location>
        <begin position="8"/>
        <end position="98"/>
    </location>
</feature>
<dbReference type="GO" id="GO:0071277">
    <property type="term" value="P:cellular response to calcium ion"/>
    <property type="evidence" value="ECO:0007669"/>
    <property type="project" value="TreeGrafter"/>
</dbReference>
<dbReference type="InterPro" id="IPR026919">
    <property type="entry name" value="ADGRV1"/>
</dbReference>
<dbReference type="PANTHER" id="PTHR46682:SF1">
    <property type="entry name" value="ADHESION G-PROTEIN COUPLED RECEPTOR V1"/>
    <property type="match status" value="1"/>
</dbReference>
<dbReference type="VEuPathDB" id="VectorBase:HLOH_053631"/>
<evidence type="ECO:0000313" key="5">
    <source>
        <dbReference type="EMBL" id="KAH9365929.1"/>
    </source>
</evidence>
<dbReference type="GO" id="GO:0005737">
    <property type="term" value="C:cytoplasm"/>
    <property type="evidence" value="ECO:0007669"/>
    <property type="project" value="TreeGrafter"/>
</dbReference>
<keyword evidence="1" id="KW-0732">Signal</keyword>
<evidence type="ECO:0000313" key="6">
    <source>
        <dbReference type="Proteomes" id="UP000821853"/>
    </source>
</evidence>
<dbReference type="OrthoDB" id="418484at2759"/>
<evidence type="ECO:0000256" key="1">
    <source>
        <dbReference type="ARBA" id="ARBA00022729"/>
    </source>
</evidence>
<organism evidence="5 6">
    <name type="scientific">Haemaphysalis longicornis</name>
    <name type="common">Bush tick</name>
    <dbReference type="NCBI Taxonomy" id="44386"/>
    <lineage>
        <taxon>Eukaryota</taxon>
        <taxon>Metazoa</taxon>
        <taxon>Ecdysozoa</taxon>
        <taxon>Arthropoda</taxon>
        <taxon>Chelicerata</taxon>
        <taxon>Arachnida</taxon>
        <taxon>Acari</taxon>
        <taxon>Parasitiformes</taxon>
        <taxon>Ixodida</taxon>
        <taxon>Ixodoidea</taxon>
        <taxon>Ixodidae</taxon>
        <taxon>Haemaphysalinae</taxon>
        <taxon>Haemaphysalis</taxon>
    </lineage>
</organism>
<dbReference type="GO" id="GO:0004930">
    <property type="term" value="F:G protein-coupled receptor activity"/>
    <property type="evidence" value="ECO:0007669"/>
    <property type="project" value="InterPro"/>
</dbReference>
<reference evidence="5 6" key="1">
    <citation type="journal article" date="2020" name="Cell">
        <title>Large-Scale Comparative Analyses of Tick Genomes Elucidate Their Genetic Diversity and Vector Capacities.</title>
        <authorList>
            <consortium name="Tick Genome and Microbiome Consortium (TIGMIC)"/>
            <person name="Jia N."/>
            <person name="Wang J."/>
            <person name="Shi W."/>
            <person name="Du L."/>
            <person name="Sun Y."/>
            <person name="Zhan W."/>
            <person name="Jiang J.F."/>
            <person name="Wang Q."/>
            <person name="Zhang B."/>
            <person name="Ji P."/>
            <person name="Bell-Sakyi L."/>
            <person name="Cui X.M."/>
            <person name="Yuan T.T."/>
            <person name="Jiang B.G."/>
            <person name="Yang W.F."/>
            <person name="Lam T.T."/>
            <person name="Chang Q.C."/>
            <person name="Ding S.J."/>
            <person name="Wang X.J."/>
            <person name="Zhu J.G."/>
            <person name="Ruan X.D."/>
            <person name="Zhao L."/>
            <person name="Wei J.T."/>
            <person name="Ye R.Z."/>
            <person name="Que T.C."/>
            <person name="Du C.H."/>
            <person name="Zhou Y.H."/>
            <person name="Cheng J.X."/>
            <person name="Dai P.F."/>
            <person name="Guo W.B."/>
            <person name="Han X.H."/>
            <person name="Huang E.J."/>
            <person name="Li L.F."/>
            <person name="Wei W."/>
            <person name="Gao Y.C."/>
            <person name="Liu J.Z."/>
            <person name="Shao H.Z."/>
            <person name="Wang X."/>
            <person name="Wang C.C."/>
            <person name="Yang T.C."/>
            <person name="Huo Q.B."/>
            <person name="Li W."/>
            <person name="Chen H.Y."/>
            <person name="Chen S.E."/>
            <person name="Zhou L.G."/>
            <person name="Ni X.B."/>
            <person name="Tian J.H."/>
            <person name="Sheng Y."/>
            <person name="Liu T."/>
            <person name="Pan Y.S."/>
            <person name="Xia L.Y."/>
            <person name="Li J."/>
            <person name="Zhao F."/>
            <person name="Cao W.C."/>
        </authorList>
    </citation>
    <scope>NUCLEOTIDE SEQUENCE [LARGE SCALE GENOMIC DNA]</scope>
    <source>
        <strain evidence="5">HaeL-2018</strain>
    </source>
</reference>
<dbReference type="GO" id="GO:0001965">
    <property type="term" value="F:G-protein alpha-subunit binding"/>
    <property type="evidence" value="ECO:0007669"/>
    <property type="project" value="TreeGrafter"/>
</dbReference>
<dbReference type="EMBL" id="JABSTR010000003">
    <property type="protein sequence ID" value="KAH9365929.1"/>
    <property type="molecule type" value="Genomic_DNA"/>
</dbReference>
<dbReference type="AlphaFoldDB" id="A0A9J6FUI1"/>
<dbReference type="InterPro" id="IPR038081">
    <property type="entry name" value="CalX-like_sf"/>
</dbReference>
<gene>
    <name evidence="5" type="ORF">HPB48_015009</name>
</gene>
<dbReference type="SUPFAM" id="SSF141072">
    <property type="entry name" value="CalX-like"/>
    <property type="match status" value="1"/>
</dbReference>
<dbReference type="Pfam" id="PF03160">
    <property type="entry name" value="Calx-beta"/>
    <property type="match status" value="1"/>
</dbReference>
<proteinExistence type="predicted"/>
<evidence type="ECO:0000256" key="3">
    <source>
        <dbReference type="ARBA" id="ARBA00022837"/>
    </source>
</evidence>
<dbReference type="SMART" id="SM00237">
    <property type="entry name" value="Calx_beta"/>
    <property type="match status" value="1"/>
</dbReference>